<organism evidence="2">
    <name type="scientific">Tanacetum cinerariifolium</name>
    <name type="common">Dalmatian daisy</name>
    <name type="synonym">Chrysanthemum cinerariifolium</name>
    <dbReference type="NCBI Taxonomy" id="118510"/>
    <lineage>
        <taxon>Eukaryota</taxon>
        <taxon>Viridiplantae</taxon>
        <taxon>Streptophyta</taxon>
        <taxon>Embryophyta</taxon>
        <taxon>Tracheophyta</taxon>
        <taxon>Spermatophyta</taxon>
        <taxon>Magnoliopsida</taxon>
        <taxon>eudicotyledons</taxon>
        <taxon>Gunneridae</taxon>
        <taxon>Pentapetalae</taxon>
        <taxon>asterids</taxon>
        <taxon>campanulids</taxon>
        <taxon>Asterales</taxon>
        <taxon>Asteraceae</taxon>
        <taxon>Asteroideae</taxon>
        <taxon>Anthemideae</taxon>
        <taxon>Anthemidinae</taxon>
        <taxon>Tanacetum</taxon>
    </lineage>
</organism>
<protein>
    <recommendedName>
        <fullName evidence="3">Transposase (Putative), gypsy type</fullName>
    </recommendedName>
</protein>
<dbReference type="EMBL" id="BKCJ010002173">
    <property type="protein sequence ID" value="GEU46764.1"/>
    <property type="molecule type" value="Genomic_DNA"/>
</dbReference>
<reference evidence="2" key="1">
    <citation type="journal article" date="2019" name="Sci. Rep.">
        <title>Draft genome of Tanacetum cinerariifolium, the natural source of mosquito coil.</title>
        <authorList>
            <person name="Yamashiro T."/>
            <person name="Shiraishi A."/>
            <person name="Satake H."/>
            <person name="Nakayama K."/>
        </authorList>
    </citation>
    <scope>NUCLEOTIDE SEQUENCE</scope>
</reference>
<evidence type="ECO:0000256" key="1">
    <source>
        <dbReference type="SAM" id="MobiDB-lite"/>
    </source>
</evidence>
<comment type="caution">
    <text evidence="2">The sequence shown here is derived from an EMBL/GenBank/DDBJ whole genome shotgun (WGS) entry which is preliminary data.</text>
</comment>
<dbReference type="AlphaFoldDB" id="A0A6L2KFU4"/>
<evidence type="ECO:0008006" key="3">
    <source>
        <dbReference type="Google" id="ProtNLM"/>
    </source>
</evidence>
<evidence type="ECO:0000313" key="2">
    <source>
        <dbReference type="EMBL" id="GEU46764.1"/>
    </source>
</evidence>
<feature type="region of interest" description="Disordered" evidence="1">
    <location>
        <begin position="159"/>
        <end position="178"/>
    </location>
</feature>
<name>A0A6L2KFU4_TANCI</name>
<gene>
    <name evidence="2" type="ORF">Tci_018742</name>
</gene>
<accession>A0A6L2KFU4</accession>
<proteinExistence type="predicted"/>
<sequence>MVRDTIKLEDAVSTITQEYLLEFTSEYGIPESLHPELPGSEEPIVEFLESKVGVYTKFLSLQTFQAVGKNTPQCYTKPLDSLKNWKNRYFWVDERVFPTVMEWRTSSLKDQMPSANMDLFSLISAPNPAKIKTETRPCVTHEVSLLIATANRVIDMEDTVGASESSRTPSILEKSPVDFANEDPPQMIAESGGAEGQVHDELAHGNQSSEDATTVEVVPEPSLEKEMAAMGPPVNKRRYPRRRILNSCRIRYGLDRLHDCHPERPYLCERCRPAIICETTTAPQARHCPIFRESGRRDPDRKCCDHRGPEPVFRGKSGVRETILLSLRGWHNKNLARQVAMGSQLRLRFEQEVRLLEKATAKIASQDWKSQAREEEIKRLDQDIKSLKAVEAESKGLCNQTKNLETLLEAEVDMKKVMEARNAELAKE</sequence>